<proteinExistence type="predicted"/>
<organism evidence="2 3">
    <name type="scientific">Paenibacillus profundus</name>
    <dbReference type="NCBI Taxonomy" id="1173085"/>
    <lineage>
        <taxon>Bacteria</taxon>
        <taxon>Bacillati</taxon>
        <taxon>Bacillota</taxon>
        <taxon>Bacilli</taxon>
        <taxon>Bacillales</taxon>
        <taxon>Paenibacillaceae</taxon>
        <taxon>Paenibacillus</taxon>
    </lineage>
</organism>
<protein>
    <submittedName>
        <fullName evidence="2">Uncharacterized protein</fullName>
    </submittedName>
</protein>
<keyword evidence="1" id="KW-0812">Transmembrane</keyword>
<sequence length="81" mass="9274">MAILILAVIGVLILWIEVPQLRRQNRSKGLPCFNIMFAGAMVLALVYLLDVPLPNPNQWFAWVMEPLSRLIIDSLDRMVQQ</sequence>
<keyword evidence="3" id="KW-1185">Reference proteome</keyword>
<dbReference type="Proteomes" id="UP001199916">
    <property type="component" value="Unassembled WGS sequence"/>
</dbReference>
<comment type="caution">
    <text evidence="2">The sequence shown here is derived from an EMBL/GenBank/DDBJ whole genome shotgun (WGS) entry which is preliminary data.</text>
</comment>
<evidence type="ECO:0000313" key="3">
    <source>
        <dbReference type="Proteomes" id="UP001199916"/>
    </source>
</evidence>
<gene>
    <name evidence="2" type="ORF">LQV63_06910</name>
</gene>
<name>A0ABS8YDQ4_9BACL</name>
<reference evidence="2 3" key="1">
    <citation type="submission" date="2021-11" db="EMBL/GenBank/DDBJ databases">
        <title>Draft genome sequence of Paenibacillus profundus YoMME, a new Gram-positive bacteria with exoelectrogenic properties.</title>
        <authorList>
            <person name="Hubenova Y."/>
            <person name="Hubenova E."/>
            <person name="Manasiev Y."/>
            <person name="Peykov S."/>
            <person name="Mitov M."/>
        </authorList>
    </citation>
    <scope>NUCLEOTIDE SEQUENCE [LARGE SCALE GENOMIC DNA]</scope>
    <source>
        <strain evidence="2 3">YoMME</strain>
    </source>
</reference>
<dbReference type="RefSeq" id="WP_019423485.1">
    <property type="nucleotide sequence ID" value="NZ_JAJNBZ010000003.1"/>
</dbReference>
<accession>A0ABS8YDQ4</accession>
<keyword evidence="1" id="KW-0472">Membrane</keyword>
<dbReference type="EMBL" id="JAJNBZ010000003">
    <property type="protein sequence ID" value="MCE5169039.1"/>
    <property type="molecule type" value="Genomic_DNA"/>
</dbReference>
<evidence type="ECO:0000256" key="1">
    <source>
        <dbReference type="SAM" id="Phobius"/>
    </source>
</evidence>
<evidence type="ECO:0000313" key="2">
    <source>
        <dbReference type="EMBL" id="MCE5169039.1"/>
    </source>
</evidence>
<keyword evidence="1" id="KW-1133">Transmembrane helix</keyword>
<feature type="transmembrane region" description="Helical" evidence="1">
    <location>
        <begin position="33"/>
        <end position="49"/>
    </location>
</feature>